<evidence type="ECO:0000256" key="5">
    <source>
        <dbReference type="ARBA" id="ARBA00022840"/>
    </source>
</evidence>
<keyword evidence="5" id="KW-0067">ATP-binding</keyword>
<dbReference type="SUPFAM" id="SSF52058">
    <property type="entry name" value="L domain-like"/>
    <property type="match status" value="1"/>
</dbReference>
<dbReference type="InterPro" id="IPR002182">
    <property type="entry name" value="NB-ARC"/>
</dbReference>
<evidence type="ECO:0000256" key="2">
    <source>
        <dbReference type="ARBA" id="ARBA00022737"/>
    </source>
</evidence>
<dbReference type="GO" id="GO:0043531">
    <property type="term" value="F:ADP binding"/>
    <property type="evidence" value="ECO:0007669"/>
    <property type="project" value="InterPro"/>
</dbReference>
<dbReference type="Pfam" id="PF25019">
    <property type="entry name" value="LRR_R13L1-DRL21"/>
    <property type="match status" value="1"/>
</dbReference>
<organism evidence="10 11">
    <name type="scientific">Trifolium subterraneum</name>
    <name type="common">Subterranean clover</name>
    <dbReference type="NCBI Taxonomy" id="3900"/>
    <lineage>
        <taxon>Eukaryota</taxon>
        <taxon>Viridiplantae</taxon>
        <taxon>Streptophyta</taxon>
        <taxon>Embryophyta</taxon>
        <taxon>Tracheophyta</taxon>
        <taxon>Spermatophyta</taxon>
        <taxon>Magnoliopsida</taxon>
        <taxon>eudicotyledons</taxon>
        <taxon>Gunneridae</taxon>
        <taxon>Pentapetalae</taxon>
        <taxon>rosids</taxon>
        <taxon>fabids</taxon>
        <taxon>Fabales</taxon>
        <taxon>Fabaceae</taxon>
        <taxon>Papilionoideae</taxon>
        <taxon>50 kb inversion clade</taxon>
        <taxon>NPAAA clade</taxon>
        <taxon>Hologalegina</taxon>
        <taxon>IRL clade</taxon>
        <taxon>Trifolieae</taxon>
        <taxon>Trifolium</taxon>
    </lineage>
</organism>
<dbReference type="SUPFAM" id="SSF52540">
    <property type="entry name" value="P-loop containing nucleoside triphosphate hydrolases"/>
    <property type="match status" value="1"/>
</dbReference>
<protein>
    <submittedName>
        <fullName evidence="10">Uncharacterized protein</fullName>
    </submittedName>
</protein>
<dbReference type="CDD" id="cd14798">
    <property type="entry name" value="RX-CC_like"/>
    <property type="match status" value="1"/>
</dbReference>
<feature type="domain" description="Disease resistance N-terminal" evidence="7">
    <location>
        <begin position="6"/>
        <end position="96"/>
    </location>
</feature>
<keyword evidence="2" id="KW-0677">Repeat</keyword>
<keyword evidence="4" id="KW-0611">Plant defense</keyword>
<dbReference type="GO" id="GO:0005524">
    <property type="term" value="F:ATP binding"/>
    <property type="evidence" value="ECO:0007669"/>
    <property type="project" value="UniProtKB-KW"/>
</dbReference>
<dbReference type="Pfam" id="PF00931">
    <property type="entry name" value="NB-ARC"/>
    <property type="match status" value="1"/>
</dbReference>
<dbReference type="Gene3D" id="3.80.10.10">
    <property type="entry name" value="Ribonuclease Inhibitor"/>
    <property type="match status" value="2"/>
</dbReference>
<dbReference type="PRINTS" id="PR00364">
    <property type="entry name" value="DISEASERSIST"/>
</dbReference>
<feature type="domain" description="R13L1/DRL21-like LRR repeat region" evidence="9">
    <location>
        <begin position="587"/>
        <end position="713"/>
    </location>
</feature>
<evidence type="ECO:0000259" key="7">
    <source>
        <dbReference type="Pfam" id="PF18052"/>
    </source>
</evidence>
<dbReference type="PANTHER" id="PTHR36766">
    <property type="entry name" value="PLANT BROAD-SPECTRUM MILDEW RESISTANCE PROTEIN RPW8"/>
    <property type="match status" value="1"/>
</dbReference>
<feature type="domain" description="Disease resistance protein winged helix" evidence="8">
    <location>
        <begin position="421"/>
        <end position="492"/>
    </location>
</feature>
<sequence length="936" mass="106196">MAEALLGVVIENLMSLLQNEFSTISGISSKAQKLSTNLDLIKAVLEDAEKKQVTDRSIKVWLQQLKDAVYVLDDILDECSIEFSRFKGSSSFKPKNIIFRHNIGNRLKEITSRLDEIADRKNKFLLQVDTAKEMPVEVAEWRQTSSIIAEPKVYGREDDKEKIVEFLLNQARDSNSLSVYPVVGLGGVGKTTLTQLVYNDQRVSSTNFHTKIWVCVSEAFSVKRILCSIIESIKSEKCDALDLDVIQRKVQELLQGKRFLLVLDDVWNKNEELKFGLSQEKWNQLKSVLSGGSKGSSCLVSTRDEVVASIMGTCQAHHLSGLSDKECWLLFKQYAFGIDREEQVELVEIGKDIAKKCRGLPLAAQALGGLMHSRSGEKEWLEIKESKLLDSLSDNNILPALRLSYSYLTPTLKQCFTFCAMFPKDTEILKEELIHLWMAHGFISSRNNLEVEDVGSMIWNELCQKSFFQDIKMDEYSGDISFKMHDLVHDLAQSIMGQECLYLEDANMLSLSKSTHHISFDSSDSLSFDKGAFKKVESLRTLFQLSSYSNAIHDYFPTNCSVRVLCTSHVSSLGRFIHLSLEKGNSLAELRGLNLGGNLSIEGLNNVGNLFEAQKTNLMCKKDLQQLCLSWKRRRDESTKTPTVNAEQVLEVLQPHSNLKRLEICYYEGLFLPSWISTLSNLVSLELADCENCVRLPSIGKLQSLERLFLSDMVNLKYLDDDECHGGVKVRVFPSLVVLVLRNLPNLEGLLKVERGEVFPCLPCLRIYYCPKLGLPRLPSLKDLTVWRCNNKLLRSISTLCGLTILTLNNRGEGITSFPEGMFTNLTFLKTLKICNFPKLKELQNQPFNVALERLKFFHCDELESLPEQNWEILQSLRSLKIYHCKGLRCLPEGIQHLTSLEVLTIEECPTLEERCKEGTGEDWYKIAHIPKLEIS</sequence>
<dbReference type="InterPro" id="IPR027417">
    <property type="entry name" value="P-loop_NTPase"/>
</dbReference>
<keyword evidence="11" id="KW-1185">Reference proteome</keyword>
<dbReference type="Pfam" id="PF23559">
    <property type="entry name" value="WHD_DRP"/>
    <property type="match status" value="1"/>
</dbReference>
<dbReference type="Gene3D" id="1.10.10.10">
    <property type="entry name" value="Winged helix-like DNA-binding domain superfamily/Winged helix DNA-binding domain"/>
    <property type="match status" value="1"/>
</dbReference>
<dbReference type="InterPro" id="IPR058922">
    <property type="entry name" value="WHD_DRP"/>
</dbReference>
<evidence type="ECO:0000256" key="1">
    <source>
        <dbReference type="ARBA" id="ARBA00022614"/>
    </source>
</evidence>
<dbReference type="InterPro" id="IPR056789">
    <property type="entry name" value="LRR_R13L1-DRL21"/>
</dbReference>
<evidence type="ECO:0000256" key="4">
    <source>
        <dbReference type="ARBA" id="ARBA00022821"/>
    </source>
</evidence>
<dbReference type="AlphaFoldDB" id="A0A2Z6P9P2"/>
<dbReference type="Proteomes" id="UP000242715">
    <property type="component" value="Unassembled WGS sequence"/>
</dbReference>
<proteinExistence type="predicted"/>
<evidence type="ECO:0000259" key="8">
    <source>
        <dbReference type="Pfam" id="PF23559"/>
    </source>
</evidence>
<accession>A0A2Z6P9P2</accession>
<evidence type="ECO:0000256" key="3">
    <source>
        <dbReference type="ARBA" id="ARBA00022741"/>
    </source>
</evidence>
<dbReference type="GO" id="GO:0051707">
    <property type="term" value="P:response to other organism"/>
    <property type="evidence" value="ECO:0007669"/>
    <property type="project" value="UniProtKB-ARBA"/>
</dbReference>
<feature type="domain" description="NB-ARC" evidence="6">
    <location>
        <begin position="157"/>
        <end position="336"/>
    </location>
</feature>
<evidence type="ECO:0000313" key="11">
    <source>
        <dbReference type="Proteomes" id="UP000242715"/>
    </source>
</evidence>
<evidence type="ECO:0000259" key="6">
    <source>
        <dbReference type="Pfam" id="PF00931"/>
    </source>
</evidence>
<keyword evidence="1" id="KW-0433">Leucine-rich repeat</keyword>
<dbReference type="InterPro" id="IPR032675">
    <property type="entry name" value="LRR_dom_sf"/>
</dbReference>
<dbReference type="InterPro" id="IPR042197">
    <property type="entry name" value="Apaf_helical"/>
</dbReference>
<dbReference type="Gene3D" id="3.40.50.300">
    <property type="entry name" value="P-loop containing nucleotide triphosphate hydrolases"/>
    <property type="match status" value="1"/>
</dbReference>
<dbReference type="InterPro" id="IPR041118">
    <property type="entry name" value="Rx_N"/>
</dbReference>
<dbReference type="InterPro" id="IPR038005">
    <property type="entry name" value="RX-like_CC"/>
</dbReference>
<dbReference type="PANTHER" id="PTHR36766:SF42">
    <property type="entry name" value="NB-ARC DOMAIN DISEASE RESISTANCE PROTEIN"/>
    <property type="match status" value="1"/>
</dbReference>
<dbReference type="OrthoDB" id="2973320at2759"/>
<dbReference type="EMBL" id="DF973764">
    <property type="protein sequence ID" value="GAU39497.1"/>
    <property type="molecule type" value="Genomic_DNA"/>
</dbReference>
<evidence type="ECO:0000259" key="9">
    <source>
        <dbReference type="Pfam" id="PF25019"/>
    </source>
</evidence>
<gene>
    <name evidence="10" type="ORF">TSUD_279180</name>
</gene>
<dbReference type="Gene3D" id="1.20.5.4130">
    <property type="match status" value="1"/>
</dbReference>
<dbReference type="InterPro" id="IPR036388">
    <property type="entry name" value="WH-like_DNA-bd_sf"/>
</dbReference>
<evidence type="ECO:0000313" key="10">
    <source>
        <dbReference type="EMBL" id="GAU39497.1"/>
    </source>
</evidence>
<dbReference type="GO" id="GO:0006952">
    <property type="term" value="P:defense response"/>
    <property type="evidence" value="ECO:0007669"/>
    <property type="project" value="UniProtKB-KW"/>
</dbReference>
<dbReference type="Pfam" id="PF18052">
    <property type="entry name" value="Rx_N"/>
    <property type="match status" value="1"/>
</dbReference>
<dbReference type="Gene3D" id="1.10.8.430">
    <property type="entry name" value="Helical domain of apoptotic protease-activating factors"/>
    <property type="match status" value="1"/>
</dbReference>
<dbReference type="FunFam" id="1.10.10.10:FF:000322">
    <property type="entry name" value="Probable disease resistance protein At1g63360"/>
    <property type="match status" value="1"/>
</dbReference>
<reference evidence="11" key="1">
    <citation type="journal article" date="2017" name="Front. Plant Sci.">
        <title>Climate Clever Clovers: New Paradigm to Reduce the Environmental Footprint of Ruminants by Breeding Low Methanogenic Forages Utilizing Haplotype Variation.</title>
        <authorList>
            <person name="Kaur P."/>
            <person name="Appels R."/>
            <person name="Bayer P.E."/>
            <person name="Keeble-Gagnere G."/>
            <person name="Wang J."/>
            <person name="Hirakawa H."/>
            <person name="Shirasawa K."/>
            <person name="Vercoe P."/>
            <person name="Stefanova K."/>
            <person name="Durmic Z."/>
            <person name="Nichols P."/>
            <person name="Revell C."/>
            <person name="Isobe S.N."/>
            <person name="Edwards D."/>
            <person name="Erskine W."/>
        </authorList>
    </citation>
    <scope>NUCLEOTIDE SEQUENCE [LARGE SCALE GENOMIC DNA]</scope>
    <source>
        <strain evidence="11">cv. Daliak</strain>
    </source>
</reference>
<name>A0A2Z6P9P2_TRISU</name>
<keyword evidence="3" id="KW-0547">Nucleotide-binding</keyword>